<dbReference type="EMBL" id="BAABAE010000003">
    <property type="protein sequence ID" value="GAA3738510.1"/>
    <property type="molecule type" value="Genomic_DNA"/>
</dbReference>
<keyword evidence="2" id="KW-0645">Protease</keyword>
<dbReference type="Proteomes" id="UP001501004">
    <property type="component" value="Unassembled WGS sequence"/>
</dbReference>
<accession>A0ABP7FIT3</accession>
<dbReference type="PANTHER" id="PTHR47359">
    <property type="entry name" value="PEPTIDOGLYCAN DL-ENDOPEPTIDASE CWLO"/>
    <property type="match status" value="1"/>
</dbReference>
<organism evidence="6 7">
    <name type="scientific">Leifsonella bigeumensis</name>
    <dbReference type="NCBI Taxonomy" id="433643"/>
    <lineage>
        <taxon>Bacteria</taxon>
        <taxon>Bacillati</taxon>
        <taxon>Actinomycetota</taxon>
        <taxon>Actinomycetes</taxon>
        <taxon>Micrococcales</taxon>
        <taxon>Microbacteriaceae</taxon>
        <taxon>Leifsonella</taxon>
    </lineage>
</organism>
<comment type="similarity">
    <text evidence="1">Belongs to the peptidase C40 family.</text>
</comment>
<feature type="domain" description="NlpC/P60" evidence="5">
    <location>
        <begin position="99"/>
        <end position="214"/>
    </location>
</feature>
<gene>
    <name evidence="6" type="ORF">GCM10022239_12630</name>
</gene>
<keyword evidence="3" id="KW-0378">Hydrolase</keyword>
<dbReference type="Pfam" id="PF00877">
    <property type="entry name" value="NLPC_P60"/>
    <property type="match status" value="1"/>
</dbReference>
<dbReference type="SUPFAM" id="SSF54001">
    <property type="entry name" value="Cysteine proteinases"/>
    <property type="match status" value="1"/>
</dbReference>
<dbReference type="PANTHER" id="PTHR47359:SF3">
    <property type="entry name" value="NLP_P60 DOMAIN-CONTAINING PROTEIN-RELATED"/>
    <property type="match status" value="1"/>
</dbReference>
<evidence type="ECO:0000313" key="7">
    <source>
        <dbReference type="Proteomes" id="UP001501004"/>
    </source>
</evidence>
<evidence type="ECO:0000256" key="3">
    <source>
        <dbReference type="ARBA" id="ARBA00022801"/>
    </source>
</evidence>
<proteinExistence type="inferred from homology"/>
<reference evidence="7" key="1">
    <citation type="journal article" date="2019" name="Int. J. Syst. Evol. Microbiol.">
        <title>The Global Catalogue of Microorganisms (GCM) 10K type strain sequencing project: providing services to taxonomists for standard genome sequencing and annotation.</title>
        <authorList>
            <consortium name="The Broad Institute Genomics Platform"/>
            <consortium name="The Broad Institute Genome Sequencing Center for Infectious Disease"/>
            <person name="Wu L."/>
            <person name="Ma J."/>
        </authorList>
    </citation>
    <scope>NUCLEOTIDE SEQUENCE [LARGE SCALE GENOMIC DNA]</scope>
    <source>
        <strain evidence="7">JCM 16949</strain>
    </source>
</reference>
<evidence type="ECO:0000313" key="6">
    <source>
        <dbReference type="EMBL" id="GAA3738510.1"/>
    </source>
</evidence>
<sequence>MFRLSSKKVREQFAKLAVIAVSGGLVATLALPAYAFNQDSGQGNVAALAPKEVITQTFASAPAVELAVSRDGYSATKPAPVVASVAVNRFVTLNPPAQTYSGAAVVAYGMQFVGIVPYGMGNSPTTSFSCDGFTQYVFKGFGISLPRTADAQARYGVRISPADAVPGDLLWWPGQHIGIYAGGGMLLDSPRWGRYVELHPIWGNPVYLRLAATP</sequence>
<dbReference type="PROSITE" id="PS51935">
    <property type="entry name" value="NLPC_P60"/>
    <property type="match status" value="1"/>
</dbReference>
<evidence type="ECO:0000256" key="2">
    <source>
        <dbReference type="ARBA" id="ARBA00022670"/>
    </source>
</evidence>
<dbReference type="InterPro" id="IPR051794">
    <property type="entry name" value="PG_Endopeptidase_C40"/>
</dbReference>
<keyword evidence="4" id="KW-0788">Thiol protease</keyword>
<dbReference type="InterPro" id="IPR000064">
    <property type="entry name" value="NLP_P60_dom"/>
</dbReference>
<name>A0ABP7FIT3_9MICO</name>
<evidence type="ECO:0000256" key="1">
    <source>
        <dbReference type="ARBA" id="ARBA00007074"/>
    </source>
</evidence>
<dbReference type="InterPro" id="IPR038765">
    <property type="entry name" value="Papain-like_cys_pep_sf"/>
</dbReference>
<evidence type="ECO:0000256" key="4">
    <source>
        <dbReference type="ARBA" id="ARBA00022807"/>
    </source>
</evidence>
<comment type="caution">
    <text evidence="6">The sequence shown here is derived from an EMBL/GenBank/DDBJ whole genome shotgun (WGS) entry which is preliminary data.</text>
</comment>
<protein>
    <recommendedName>
        <fullName evidence="5">NlpC/P60 domain-containing protein</fullName>
    </recommendedName>
</protein>
<dbReference type="Gene3D" id="3.90.1720.10">
    <property type="entry name" value="endopeptidase domain like (from Nostoc punctiforme)"/>
    <property type="match status" value="1"/>
</dbReference>
<evidence type="ECO:0000259" key="5">
    <source>
        <dbReference type="PROSITE" id="PS51935"/>
    </source>
</evidence>
<keyword evidence="7" id="KW-1185">Reference proteome</keyword>